<proteinExistence type="predicted"/>
<protein>
    <submittedName>
        <fullName evidence="5">TetR/AcrR family transcriptional regulator</fullName>
    </submittedName>
</protein>
<dbReference type="InterPro" id="IPR050109">
    <property type="entry name" value="HTH-type_TetR-like_transc_reg"/>
</dbReference>
<keyword evidence="1 2" id="KW-0238">DNA-binding</keyword>
<dbReference type="SUPFAM" id="SSF46689">
    <property type="entry name" value="Homeodomain-like"/>
    <property type="match status" value="1"/>
</dbReference>
<evidence type="ECO:0000313" key="5">
    <source>
        <dbReference type="EMBL" id="MFC6715041.1"/>
    </source>
</evidence>
<dbReference type="InterPro" id="IPR001647">
    <property type="entry name" value="HTH_TetR"/>
</dbReference>
<dbReference type="PANTHER" id="PTHR30055:SF184">
    <property type="entry name" value="HTH-TYPE TRANSCRIPTIONAL REGULATOR ETHR"/>
    <property type="match status" value="1"/>
</dbReference>
<keyword evidence="6" id="KW-1185">Reference proteome</keyword>
<dbReference type="SUPFAM" id="SSF48498">
    <property type="entry name" value="Tetracyclin repressor-like, C-terminal domain"/>
    <property type="match status" value="1"/>
</dbReference>
<evidence type="ECO:0000256" key="2">
    <source>
        <dbReference type="PROSITE-ProRule" id="PRU00335"/>
    </source>
</evidence>
<feature type="DNA-binding region" description="H-T-H motif" evidence="2">
    <location>
        <begin position="41"/>
        <end position="60"/>
    </location>
</feature>
<accession>A0ABW2AX18</accession>
<dbReference type="EMBL" id="JBHSWJ010000002">
    <property type="protein sequence ID" value="MFC6715041.1"/>
    <property type="molecule type" value="Genomic_DNA"/>
</dbReference>
<dbReference type="RefSeq" id="WP_377823853.1">
    <property type="nucleotide sequence ID" value="NZ_JBHSWJ010000002.1"/>
</dbReference>
<dbReference type="Gene3D" id="1.10.10.60">
    <property type="entry name" value="Homeodomain-like"/>
    <property type="match status" value="1"/>
</dbReference>
<dbReference type="PROSITE" id="PS01081">
    <property type="entry name" value="HTH_TETR_1"/>
    <property type="match status" value="1"/>
</dbReference>
<name>A0ABW2AX18_9MICO</name>
<dbReference type="InterPro" id="IPR023772">
    <property type="entry name" value="DNA-bd_HTH_TetR-type_CS"/>
</dbReference>
<evidence type="ECO:0000313" key="6">
    <source>
        <dbReference type="Proteomes" id="UP001596356"/>
    </source>
</evidence>
<reference evidence="6" key="1">
    <citation type="journal article" date="2019" name="Int. J. Syst. Evol. Microbiol.">
        <title>The Global Catalogue of Microorganisms (GCM) 10K type strain sequencing project: providing services to taxonomists for standard genome sequencing and annotation.</title>
        <authorList>
            <consortium name="The Broad Institute Genomics Platform"/>
            <consortium name="The Broad Institute Genome Sequencing Center for Infectious Disease"/>
            <person name="Wu L."/>
            <person name="Ma J."/>
        </authorList>
    </citation>
    <scope>NUCLEOTIDE SEQUENCE [LARGE SCALE GENOMIC DNA]</scope>
    <source>
        <strain evidence="6">NBRC 106593</strain>
    </source>
</reference>
<sequence length="212" mass="23693">MSDGSGWAVRDARERSQTQRHRQLLAAAEEVFAERGYDETTIADITERAGVSRATAYVYFSSKDAVLRALAQQVVADFIAAQEVPPGDPWDVLSQTCRRTAQALWAHGPLLEIIAERARRDEGVQALHDELWHRPVRRFARYLERERAAGRVHPVGTSSIVAEFISSTLRTGSLDRRTQSRSTQTRFVDSVIDVGATLIGIEPPARNREEPS</sequence>
<dbReference type="InterPro" id="IPR009057">
    <property type="entry name" value="Homeodomain-like_sf"/>
</dbReference>
<evidence type="ECO:0000259" key="4">
    <source>
        <dbReference type="PROSITE" id="PS50977"/>
    </source>
</evidence>
<gene>
    <name evidence="5" type="ORF">ACFQBT_15010</name>
</gene>
<feature type="region of interest" description="Disordered" evidence="3">
    <location>
        <begin position="1"/>
        <end position="20"/>
    </location>
</feature>
<dbReference type="Pfam" id="PF00440">
    <property type="entry name" value="TetR_N"/>
    <property type="match status" value="1"/>
</dbReference>
<organism evidence="5 6">
    <name type="scientific">Branchiibius cervicis</name>
    <dbReference type="NCBI Taxonomy" id="908252"/>
    <lineage>
        <taxon>Bacteria</taxon>
        <taxon>Bacillati</taxon>
        <taxon>Actinomycetota</taxon>
        <taxon>Actinomycetes</taxon>
        <taxon>Micrococcales</taxon>
        <taxon>Dermacoccaceae</taxon>
        <taxon>Branchiibius</taxon>
    </lineage>
</organism>
<comment type="caution">
    <text evidence="5">The sequence shown here is derived from an EMBL/GenBank/DDBJ whole genome shotgun (WGS) entry which is preliminary data.</text>
</comment>
<dbReference type="PANTHER" id="PTHR30055">
    <property type="entry name" value="HTH-TYPE TRANSCRIPTIONAL REGULATOR RUTR"/>
    <property type="match status" value="1"/>
</dbReference>
<feature type="domain" description="HTH tetR-type" evidence="4">
    <location>
        <begin position="18"/>
        <end position="78"/>
    </location>
</feature>
<dbReference type="Proteomes" id="UP001596356">
    <property type="component" value="Unassembled WGS sequence"/>
</dbReference>
<dbReference type="PRINTS" id="PR00455">
    <property type="entry name" value="HTHTETR"/>
</dbReference>
<dbReference type="PROSITE" id="PS50977">
    <property type="entry name" value="HTH_TETR_2"/>
    <property type="match status" value="1"/>
</dbReference>
<dbReference type="Gene3D" id="1.10.357.10">
    <property type="entry name" value="Tetracycline Repressor, domain 2"/>
    <property type="match status" value="1"/>
</dbReference>
<evidence type="ECO:0000256" key="1">
    <source>
        <dbReference type="ARBA" id="ARBA00023125"/>
    </source>
</evidence>
<evidence type="ECO:0000256" key="3">
    <source>
        <dbReference type="SAM" id="MobiDB-lite"/>
    </source>
</evidence>
<dbReference type="InterPro" id="IPR036271">
    <property type="entry name" value="Tet_transcr_reg_TetR-rel_C_sf"/>
</dbReference>